<feature type="compositionally biased region" description="Acidic residues" evidence="1">
    <location>
        <begin position="269"/>
        <end position="293"/>
    </location>
</feature>
<dbReference type="Pfam" id="PF00397">
    <property type="entry name" value="WW"/>
    <property type="match status" value="1"/>
</dbReference>
<feature type="compositionally biased region" description="Polar residues" evidence="1">
    <location>
        <begin position="34"/>
        <end position="52"/>
    </location>
</feature>
<evidence type="ECO:0000313" key="3">
    <source>
        <dbReference type="EMBL" id="KAJ9625374.1"/>
    </source>
</evidence>
<feature type="region of interest" description="Disordered" evidence="1">
    <location>
        <begin position="190"/>
        <end position="293"/>
    </location>
</feature>
<gene>
    <name evidence="3" type="ORF">H2204_010467</name>
</gene>
<reference evidence="3" key="1">
    <citation type="submission" date="2022-10" db="EMBL/GenBank/DDBJ databases">
        <title>Culturing micro-colonial fungi from biological soil crusts in the Mojave desert and describing Neophaeococcomyces mojavensis, and introducing the new genera and species Taxawa tesnikishii.</title>
        <authorList>
            <person name="Kurbessoian T."/>
            <person name="Stajich J.E."/>
        </authorList>
    </citation>
    <scope>NUCLEOTIDE SEQUENCE</scope>
    <source>
        <strain evidence="3">TK_35</strain>
    </source>
</reference>
<proteinExistence type="predicted"/>
<feature type="domain" description="WW" evidence="2">
    <location>
        <begin position="85"/>
        <end position="119"/>
    </location>
</feature>
<dbReference type="Gene3D" id="2.20.70.10">
    <property type="match status" value="1"/>
</dbReference>
<feature type="region of interest" description="Disordered" evidence="1">
    <location>
        <begin position="115"/>
        <end position="147"/>
    </location>
</feature>
<organism evidence="3 4">
    <name type="scientific">Knufia peltigerae</name>
    <dbReference type="NCBI Taxonomy" id="1002370"/>
    <lineage>
        <taxon>Eukaryota</taxon>
        <taxon>Fungi</taxon>
        <taxon>Dikarya</taxon>
        <taxon>Ascomycota</taxon>
        <taxon>Pezizomycotina</taxon>
        <taxon>Eurotiomycetes</taxon>
        <taxon>Chaetothyriomycetidae</taxon>
        <taxon>Chaetothyriales</taxon>
        <taxon>Trichomeriaceae</taxon>
        <taxon>Knufia</taxon>
    </lineage>
</organism>
<dbReference type="SMART" id="SM00456">
    <property type="entry name" value="WW"/>
    <property type="match status" value="1"/>
</dbReference>
<sequence length="293" mass="31379">MSFFKKIKDELKEMLKDDDDKDKQKQQSGGQLGFGSSDQYQPQRDLNQAPNTYSQYPPYQQGPPGQNSYNSPPPPNADYPPPQNPPLPPGWISQFDHNSQRWYYIYQPTGQVQWEFPGPAPGVPPPAPAPGFQQSYGQAMPSVPYMPGHNENSKGYYTGSVQPEKKGSGMGGVIAGGLGGAAVGALVGHALNDSDSDNEGRASAAGAGYDAAPGAYGAPPGVPPASADPPLEFNPDLSSSQRSSLQEARESLEEQRAKVAEDSSPSSSDIEDLREAEEEYASEVESAQEELED</sequence>
<name>A0AA38XW79_9EURO</name>
<evidence type="ECO:0000256" key="1">
    <source>
        <dbReference type="SAM" id="MobiDB-lite"/>
    </source>
</evidence>
<dbReference type="InterPro" id="IPR036020">
    <property type="entry name" value="WW_dom_sf"/>
</dbReference>
<feature type="compositionally biased region" description="Low complexity" evidence="1">
    <location>
        <begin position="202"/>
        <end position="219"/>
    </location>
</feature>
<feature type="compositionally biased region" description="Basic and acidic residues" evidence="1">
    <location>
        <begin position="247"/>
        <end position="261"/>
    </location>
</feature>
<dbReference type="InterPro" id="IPR001202">
    <property type="entry name" value="WW_dom"/>
</dbReference>
<protein>
    <recommendedName>
        <fullName evidence="2">WW domain-containing protein</fullName>
    </recommendedName>
</protein>
<evidence type="ECO:0000259" key="2">
    <source>
        <dbReference type="PROSITE" id="PS50020"/>
    </source>
</evidence>
<dbReference type="AlphaFoldDB" id="A0AA38XW79"/>
<dbReference type="Proteomes" id="UP001172681">
    <property type="component" value="Unassembled WGS sequence"/>
</dbReference>
<dbReference type="SUPFAM" id="SSF51045">
    <property type="entry name" value="WW domain"/>
    <property type="match status" value="1"/>
</dbReference>
<evidence type="ECO:0000313" key="4">
    <source>
        <dbReference type="Proteomes" id="UP001172681"/>
    </source>
</evidence>
<accession>A0AA38XW79</accession>
<feature type="compositionally biased region" description="Low complexity" evidence="1">
    <location>
        <begin position="53"/>
        <end position="70"/>
    </location>
</feature>
<feature type="compositionally biased region" description="Polar residues" evidence="1">
    <location>
        <begin position="236"/>
        <end position="246"/>
    </location>
</feature>
<dbReference type="EMBL" id="JAPDRN010000088">
    <property type="protein sequence ID" value="KAJ9625374.1"/>
    <property type="molecule type" value="Genomic_DNA"/>
</dbReference>
<feature type="compositionally biased region" description="Pro residues" evidence="1">
    <location>
        <begin position="71"/>
        <end position="89"/>
    </location>
</feature>
<feature type="region of interest" description="Disordered" evidence="1">
    <location>
        <begin position="14"/>
        <end position="93"/>
    </location>
</feature>
<comment type="caution">
    <text evidence="3">The sequence shown here is derived from an EMBL/GenBank/DDBJ whole genome shotgun (WGS) entry which is preliminary data.</text>
</comment>
<feature type="compositionally biased region" description="Pro residues" evidence="1">
    <location>
        <begin position="118"/>
        <end position="129"/>
    </location>
</feature>
<keyword evidence="4" id="KW-1185">Reference proteome</keyword>
<dbReference type="PROSITE" id="PS50020">
    <property type="entry name" value="WW_DOMAIN_2"/>
    <property type="match status" value="1"/>
</dbReference>